<evidence type="ECO:0000313" key="3">
    <source>
        <dbReference type="Proteomes" id="UP001139157"/>
    </source>
</evidence>
<dbReference type="Pfam" id="PF12697">
    <property type="entry name" value="Abhydrolase_6"/>
    <property type="match status" value="1"/>
</dbReference>
<protein>
    <submittedName>
        <fullName evidence="2">Alpha/beta hydrolase</fullName>
    </submittedName>
</protein>
<sequence>MSRHSVVTETIEIHAGTSIRQLSVEGSGPVFVLLHGVYDRADTWLGVLERLAAAGRRAVAIDLPAVHLLPRGEPILPRLDDIVAAVIRAQGPQGVVLSGNSMGAGLTLRAAADPELPVRAAVPLSVPGFGYRPVITTAIGRYGPGEVVLSGVRLPARVFRGRLADPAVRYLLYTRGSDIDPDNVRSFLTLCGDTRPIGRLLAGGRTLLREFDAGYPEGPLPPTLIVHGRHDKLIPHRAAYRAQRRFPSARVLILPASAHCPQVDDPATITRILLEQARRGEKDRNRAG</sequence>
<proteinExistence type="predicted"/>
<dbReference type="PANTHER" id="PTHR43689:SF8">
    <property type="entry name" value="ALPHA_BETA-HYDROLASES SUPERFAMILY PROTEIN"/>
    <property type="match status" value="1"/>
</dbReference>
<evidence type="ECO:0000259" key="1">
    <source>
        <dbReference type="Pfam" id="PF12697"/>
    </source>
</evidence>
<keyword evidence="2" id="KW-0378">Hydrolase</keyword>
<dbReference type="RefSeq" id="WP_251914526.1">
    <property type="nucleotide sequence ID" value="NZ_JAMRXG010000009.1"/>
</dbReference>
<gene>
    <name evidence="2" type="ORF">NDR86_22335</name>
</gene>
<dbReference type="InterPro" id="IPR029058">
    <property type="entry name" value="AB_hydrolase_fold"/>
</dbReference>
<dbReference type="GO" id="GO:0016787">
    <property type="term" value="F:hydrolase activity"/>
    <property type="evidence" value="ECO:0007669"/>
    <property type="project" value="UniProtKB-KW"/>
</dbReference>
<dbReference type="AlphaFoldDB" id="A0A9X2IXN9"/>
<accession>A0A9X2IXN9</accession>
<dbReference type="EMBL" id="JAMRXG010000009">
    <property type="protein sequence ID" value="MCM6776227.1"/>
    <property type="molecule type" value="Genomic_DNA"/>
</dbReference>
<comment type="caution">
    <text evidence="2">The sequence shown here is derived from an EMBL/GenBank/DDBJ whole genome shotgun (WGS) entry which is preliminary data.</text>
</comment>
<evidence type="ECO:0000313" key="2">
    <source>
        <dbReference type="EMBL" id="MCM6776227.1"/>
    </source>
</evidence>
<feature type="domain" description="AB hydrolase-1" evidence="1">
    <location>
        <begin position="31"/>
        <end position="268"/>
    </location>
</feature>
<organism evidence="2 3">
    <name type="scientific">Nocardia pulmonis</name>
    <dbReference type="NCBI Taxonomy" id="2951408"/>
    <lineage>
        <taxon>Bacteria</taxon>
        <taxon>Bacillati</taxon>
        <taxon>Actinomycetota</taxon>
        <taxon>Actinomycetes</taxon>
        <taxon>Mycobacteriales</taxon>
        <taxon>Nocardiaceae</taxon>
        <taxon>Nocardia</taxon>
    </lineage>
</organism>
<dbReference type="PANTHER" id="PTHR43689">
    <property type="entry name" value="HYDROLASE"/>
    <property type="match status" value="1"/>
</dbReference>
<dbReference type="Gene3D" id="3.40.50.1820">
    <property type="entry name" value="alpha/beta hydrolase"/>
    <property type="match status" value="1"/>
</dbReference>
<dbReference type="InterPro" id="IPR000073">
    <property type="entry name" value="AB_hydrolase_1"/>
</dbReference>
<dbReference type="Proteomes" id="UP001139157">
    <property type="component" value="Unassembled WGS sequence"/>
</dbReference>
<reference evidence="2" key="1">
    <citation type="submission" date="2022-06" db="EMBL/GenBank/DDBJ databases">
        <title>Novel species in genus nocardia.</title>
        <authorList>
            <person name="Li F."/>
        </authorList>
    </citation>
    <scope>NUCLEOTIDE SEQUENCE</scope>
    <source>
        <strain evidence="2">CDC141</strain>
    </source>
</reference>
<dbReference type="SUPFAM" id="SSF53474">
    <property type="entry name" value="alpha/beta-Hydrolases"/>
    <property type="match status" value="1"/>
</dbReference>
<dbReference type="PRINTS" id="PR00111">
    <property type="entry name" value="ABHYDROLASE"/>
</dbReference>
<keyword evidence="3" id="KW-1185">Reference proteome</keyword>
<name>A0A9X2IXN9_9NOCA</name>